<dbReference type="Pfam" id="PF04438">
    <property type="entry name" value="zf-HIT"/>
    <property type="match status" value="1"/>
</dbReference>
<evidence type="ECO:0000256" key="4">
    <source>
        <dbReference type="SAM" id="MobiDB-lite"/>
    </source>
</evidence>
<dbReference type="InterPro" id="IPR039723">
    <property type="entry name" value="Vps71/ZNHIT1"/>
</dbReference>
<evidence type="ECO:0000256" key="3">
    <source>
        <dbReference type="ARBA" id="ARBA00022833"/>
    </source>
</evidence>
<feature type="domain" description="HIT-type" evidence="5">
    <location>
        <begin position="331"/>
        <end position="358"/>
    </location>
</feature>
<feature type="compositionally biased region" description="Pro residues" evidence="4">
    <location>
        <begin position="229"/>
        <end position="238"/>
    </location>
</feature>
<feature type="compositionally biased region" description="Gly residues" evidence="4">
    <location>
        <begin position="180"/>
        <end position="194"/>
    </location>
</feature>
<dbReference type="Proteomes" id="UP000241462">
    <property type="component" value="Unassembled WGS sequence"/>
</dbReference>
<evidence type="ECO:0000313" key="6">
    <source>
        <dbReference type="EMBL" id="PSR92248.1"/>
    </source>
</evidence>
<accession>A0A2T3AD74</accession>
<protein>
    <recommendedName>
        <fullName evidence="5">HIT-type domain-containing protein</fullName>
    </recommendedName>
</protein>
<dbReference type="PANTHER" id="PTHR13093">
    <property type="entry name" value="ZINC FINGER HIT DOMAIN CONTAINING PROTEIN 1"/>
    <property type="match status" value="1"/>
</dbReference>
<feature type="compositionally biased region" description="Basic and acidic residues" evidence="4">
    <location>
        <begin position="83"/>
        <end position="93"/>
    </location>
</feature>
<feature type="region of interest" description="Disordered" evidence="4">
    <location>
        <begin position="140"/>
        <end position="257"/>
    </location>
</feature>
<feature type="compositionally biased region" description="Polar residues" evidence="4">
    <location>
        <begin position="205"/>
        <end position="225"/>
    </location>
</feature>
<dbReference type="EMBL" id="KZ678408">
    <property type="protein sequence ID" value="PSR92248.1"/>
    <property type="molecule type" value="Genomic_DNA"/>
</dbReference>
<dbReference type="GO" id="GO:0005634">
    <property type="term" value="C:nucleus"/>
    <property type="evidence" value="ECO:0007669"/>
    <property type="project" value="UniProtKB-ARBA"/>
</dbReference>
<dbReference type="OrthoDB" id="74807at2759"/>
<name>A0A2T3AD74_9PEZI</name>
<dbReference type="GO" id="GO:0008270">
    <property type="term" value="F:zinc ion binding"/>
    <property type="evidence" value="ECO:0007669"/>
    <property type="project" value="UniProtKB-KW"/>
</dbReference>
<dbReference type="CDD" id="cd21437">
    <property type="entry name" value="zf-HIT_ZNHIT1_like"/>
    <property type="match status" value="1"/>
</dbReference>
<dbReference type="AlphaFoldDB" id="A0A2T3AD74"/>
<evidence type="ECO:0000256" key="2">
    <source>
        <dbReference type="ARBA" id="ARBA00022771"/>
    </source>
</evidence>
<dbReference type="InterPro" id="IPR007529">
    <property type="entry name" value="Znf_HIT"/>
</dbReference>
<keyword evidence="1" id="KW-0479">Metal-binding</keyword>
<gene>
    <name evidence="6" type="ORF">BD289DRAFT_429056</name>
</gene>
<keyword evidence="7" id="KW-1185">Reference proteome</keyword>
<keyword evidence="2" id="KW-0863">Zinc-finger</keyword>
<evidence type="ECO:0000256" key="1">
    <source>
        <dbReference type="ARBA" id="ARBA00022723"/>
    </source>
</evidence>
<evidence type="ECO:0000313" key="7">
    <source>
        <dbReference type="Proteomes" id="UP000241462"/>
    </source>
</evidence>
<dbReference type="InParanoid" id="A0A2T3AD74"/>
<proteinExistence type="predicted"/>
<sequence length="371" mass="38501">MNNFGVIELASTKTTHAPGWAYVPDHPGSSNPSKSVSAVHLHVNRNKRAARHANASASTIAQQQDDISARHDSKLAKEIEQLQRDSLGGRDVHVPIPSSGSSGGGRDKDGKIRGHTANVRKILASQKTFANHLDDFEAWSRSQPVGGGGAGVGAGGEGGSGAGSAGHSAAGTPVPTSATTGGGASGGGGVGGSNKRGAAAPKKGVSSSGATAKGRSSANSKKSVSTTPTPAPPPPPPADQDTAMRDASPLNGEDRPDAVAPALLASGSKILTPFVRFTPPPHPGDSNPLLESWLPPLPTDDELRELVRAPPLNYNQARGRWTEDDTRYPTRHFCEVCGYWGRIKCMKCGTRVCALDCLDLHREECVTRYGL</sequence>
<keyword evidence="3" id="KW-0862">Zinc</keyword>
<evidence type="ECO:0000259" key="5">
    <source>
        <dbReference type="Pfam" id="PF04438"/>
    </source>
</evidence>
<reference evidence="6 7" key="1">
    <citation type="journal article" date="2018" name="Mycol. Prog.">
        <title>Coniella lustricola, a new species from submerged detritus.</title>
        <authorList>
            <person name="Raudabaugh D.B."/>
            <person name="Iturriaga T."/>
            <person name="Carver A."/>
            <person name="Mondo S."/>
            <person name="Pangilinan J."/>
            <person name="Lipzen A."/>
            <person name="He G."/>
            <person name="Amirebrahimi M."/>
            <person name="Grigoriev I.V."/>
            <person name="Miller A.N."/>
        </authorList>
    </citation>
    <scope>NUCLEOTIDE SEQUENCE [LARGE SCALE GENOMIC DNA]</scope>
    <source>
        <strain evidence="6 7">B22-T-1</strain>
    </source>
</reference>
<feature type="compositionally biased region" description="Low complexity" evidence="4">
    <location>
        <begin position="165"/>
        <end position="179"/>
    </location>
</feature>
<dbReference type="STRING" id="2025994.A0A2T3AD74"/>
<organism evidence="6 7">
    <name type="scientific">Coniella lustricola</name>
    <dbReference type="NCBI Taxonomy" id="2025994"/>
    <lineage>
        <taxon>Eukaryota</taxon>
        <taxon>Fungi</taxon>
        <taxon>Dikarya</taxon>
        <taxon>Ascomycota</taxon>
        <taxon>Pezizomycotina</taxon>
        <taxon>Sordariomycetes</taxon>
        <taxon>Sordariomycetidae</taxon>
        <taxon>Diaporthales</taxon>
        <taxon>Schizoparmaceae</taxon>
        <taxon>Coniella</taxon>
    </lineage>
</organism>
<feature type="region of interest" description="Disordered" evidence="4">
    <location>
        <begin position="83"/>
        <end position="113"/>
    </location>
</feature>
<dbReference type="GO" id="GO:0006338">
    <property type="term" value="P:chromatin remodeling"/>
    <property type="evidence" value="ECO:0007669"/>
    <property type="project" value="InterPro"/>
</dbReference>
<feature type="compositionally biased region" description="Gly residues" evidence="4">
    <location>
        <begin position="145"/>
        <end position="164"/>
    </location>
</feature>